<keyword evidence="6 10" id="KW-1133">Transmembrane helix</keyword>
<evidence type="ECO:0000259" key="11">
    <source>
        <dbReference type="PROSITE" id="PS50089"/>
    </source>
</evidence>
<reference evidence="12 13" key="1">
    <citation type="journal article" date="2018" name="Nat. Ecol. Evol.">
        <title>Pezizomycetes genomes reveal the molecular basis of ectomycorrhizal truffle lifestyle.</title>
        <authorList>
            <person name="Murat C."/>
            <person name="Payen T."/>
            <person name="Noel B."/>
            <person name="Kuo A."/>
            <person name="Morin E."/>
            <person name="Chen J."/>
            <person name="Kohler A."/>
            <person name="Krizsan K."/>
            <person name="Balestrini R."/>
            <person name="Da Silva C."/>
            <person name="Montanini B."/>
            <person name="Hainaut M."/>
            <person name="Levati E."/>
            <person name="Barry K.W."/>
            <person name="Belfiori B."/>
            <person name="Cichocki N."/>
            <person name="Clum A."/>
            <person name="Dockter R.B."/>
            <person name="Fauchery L."/>
            <person name="Guy J."/>
            <person name="Iotti M."/>
            <person name="Le Tacon F."/>
            <person name="Lindquist E.A."/>
            <person name="Lipzen A."/>
            <person name="Malagnac F."/>
            <person name="Mello A."/>
            <person name="Molinier V."/>
            <person name="Miyauchi S."/>
            <person name="Poulain J."/>
            <person name="Riccioni C."/>
            <person name="Rubini A."/>
            <person name="Sitrit Y."/>
            <person name="Splivallo R."/>
            <person name="Traeger S."/>
            <person name="Wang M."/>
            <person name="Zifcakova L."/>
            <person name="Wipf D."/>
            <person name="Zambonelli A."/>
            <person name="Paolocci F."/>
            <person name="Nowrousian M."/>
            <person name="Ottonello S."/>
            <person name="Baldrian P."/>
            <person name="Spatafora J.W."/>
            <person name="Henrissat B."/>
            <person name="Nagy L.G."/>
            <person name="Aury J.M."/>
            <person name="Wincker P."/>
            <person name="Grigoriev I.V."/>
            <person name="Bonfante P."/>
            <person name="Martin F.M."/>
        </authorList>
    </citation>
    <scope>NUCLEOTIDE SEQUENCE [LARGE SCALE GENOMIC DNA]</scope>
    <source>
        <strain evidence="12 13">ATCC MYA-4762</strain>
    </source>
</reference>
<feature type="transmembrane region" description="Helical" evidence="10">
    <location>
        <begin position="225"/>
        <end position="247"/>
    </location>
</feature>
<evidence type="ECO:0000256" key="8">
    <source>
        <dbReference type="PROSITE-ProRule" id="PRU00175"/>
    </source>
</evidence>
<keyword evidence="13" id="KW-1185">Reference proteome</keyword>
<sequence length="531" mass="58135">MDTGVPRQCNTLTYHHPFIVFAMMMAVTTMQAKATEGGTSIEQIGPASWPSTMDPYHQHSGHVLLHEWSALYVGIDLLNTRNPLIINSDIYFNGTLHHYTSDRPYHSNSNDSSTIALLSCDDDSAKENFLHAARQRPKAIILYTSEGNCCIFQSTYWQSTDPDQPFLFTFTNMKAINTSNLLRYEITTGTNVSVEYWAHFDESAPPPTISVQPSKMDAPKGSAKLIVYVFVILIAAGFLAMILFLAVKVSKRRGGEPTQNVRAHPRQSRARGIEKAALDALPVVKFGSKPSETTPNDVEMQDGAPSLDTGGSMMELQSEAVEQARAAPLSQEREHRMKATTAIVMANSPTGSPPAGTPSREVEAPTAVEPDPNQVRCPVCLEDFEEDQEVRVLPCSHSFHTDCIDPWLLNVAGSCPLCRIDLRSPEEREHCSLANLLPPLPAVTTGPHSSSIRTGRLQALLDVARRNSSREERLAALRAVRDETEGGHSGRAPGSRRPELGVSRLRRAVFGSGAVGRRPSLRAETSSTGLV</sequence>
<evidence type="ECO:0000313" key="13">
    <source>
        <dbReference type="Proteomes" id="UP000267821"/>
    </source>
</evidence>
<dbReference type="EMBL" id="ML121544">
    <property type="protein sequence ID" value="RPB23840.1"/>
    <property type="molecule type" value="Genomic_DNA"/>
</dbReference>
<evidence type="ECO:0000256" key="9">
    <source>
        <dbReference type="SAM" id="MobiDB-lite"/>
    </source>
</evidence>
<dbReference type="InterPro" id="IPR013083">
    <property type="entry name" value="Znf_RING/FYVE/PHD"/>
</dbReference>
<name>A0A3N4LM02_9PEZI</name>
<keyword evidence="3" id="KW-0479">Metal-binding</keyword>
<organism evidence="12 13">
    <name type="scientific">Terfezia boudieri ATCC MYA-4762</name>
    <dbReference type="NCBI Taxonomy" id="1051890"/>
    <lineage>
        <taxon>Eukaryota</taxon>
        <taxon>Fungi</taxon>
        <taxon>Dikarya</taxon>
        <taxon>Ascomycota</taxon>
        <taxon>Pezizomycotina</taxon>
        <taxon>Pezizomycetes</taxon>
        <taxon>Pezizales</taxon>
        <taxon>Pezizaceae</taxon>
        <taxon>Terfezia</taxon>
    </lineage>
</organism>
<evidence type="ECO:0000313" key="12">
    <source>
        <dbReference type="EMBL" id="RPB23840.1"/>
    </source>
</evidence>
<feature type="compositionally biased region" description="Basic and acidic residues" evidence="9">
    <location>
        <begin position="479"/>
        <end position="488"/>
    </location>
</feature>
<dbReference type="STRING" id="1051890.A0A3N4LM02"/>
<dbReference type="GO" id="GO:0016020">
    <property type="term" value="C:membrane"/>
    <property type="evidence" value="ECO:0007669"/>
    <property type="project" value="UniProtKB-SubCell"/>
</dbReference>
<dbReference type="GO" id="GO:0008270">
    <property type="term" value="F:zinc ion binding"/>
    <property type="evidence" value="ECO:0007669"/>
    <property type="project" value="UniProtKB-KW"/>
</dbReference>
<dbReference type="SMART" id="SM00184">
    <property type="entry name" value="RING"/>
    <property type="match status" value="1"/>
</dbReference>
<dbReference type="PANTHER" id="PTHR46539:SF1">
    <property type="entry name" value="E3 UBIQUITIN-PROTEIN LIGASE ATL42"/>
    <property type="match status" value="1"/>
</dbReference>
<keyword evidence="2 10" id="KW-0812">Transmembrane</keyword>
<feature type="region of interest" description="Disordered" evidence="9">
    <location>
        <begin position="479"/>
        <end position="503"/>
    </location>
</feature>
<dbReference type="CDD" id="cd16454">
    <property type="entry name" value="RING-H2_PA-TM-RING"/>
    <property type="match status" value="1"/>
</dbReference>
<keyword evidence="4 8" id="KW-0863">Zinc-finger</keyword>
<feature type="domain" description="RING-type" evidence="11">
    <location>
        <begin position="377"/>
        <end position="419"/>
    </location>
</feature>
<evidence type="ECO:0000256" key="7">
    <source>
        <dbReference type="ARBA" id="ARBA00023136"/>
    </source>
</evidence>
<evidence type="ECO:0000256" key="5">
    <source>
        <dbReference type="ARBA" id="ARBA00022833"/>
    </source>
</evidence>
<dbReference type="SUPFAM" id="SSF57850">
    <property type="entry name" value="RING/U-box"/>
    <property type="match status" value="1"/>
</dbReference>
<keyword evidence="5" id="KW-0862">Zinc</keyword>
<dbReference type="OrthoDB" id="8062037at2759"/>
<keyword evidence="7 10" id="KW-0472">Membrane</keyword>
<proteinExistence type="predicted"/>
<dbReference type="Proteomes" id="UP000267821">
    <property type="component" value="Unassembled WGS sequence"/>
</dbReference>
<comment type="subcellular location">
    <subcellularLocation>
        <location evidence="1">Membrane</location>
    </subcellularLocation>
</comment>
<evidence type="ECO:0000256" key="1">
    <source>
        <dbReference type="ARBA" id="ARBA00004370"/>
    </source>
</evidence>
<protein>
    <recommendedName>
        <fullName evidence="11">RING-type domain-containing protein</fullName>
    </recommendedName>
</protein>
<evidence type="ECO:0000256" key="10">
    <source>
        <dbReference type="SAM" id="Phobius"/>
    </source>
</evidence>
<dbReference type="PANTHER" id="PTHR46539">
    <property type="entry name" value="E3 UBIQUITIN-PROTEIN LIGASE ATL42"/>
    <property type="match status" value="1"/>
</dbReference>
<feature type="region of interest" description="Disordered" evidence="9">
    <location>
        <begin position="346"/>
        <end position="370"/>
    </location>
</feature>
<dbReference type="PROSITE" id="PS50089">
    <property type="entry name" value="ZF_RING_2"/>
    <property type="match status" value="1"/>
</dbReference>
<gene>
    <name evidence="12" type="ORF">L211DRAFT_868408</name>
</gene>
<dbReference type="InterPro" id="IPR001841">
    <property type="entry name" value="Znf_RING"/>
</dbReference>
<accession>A0A3N4LM02</accession>
<dbReference type="InParanoid" id="A0A3N4LM02"/>
<dbReference type="Gene3D" id="3.30.40.10">
    <property type="entry name" value="Zinc/RING finger domain, C3HC4 (zinc finger)"/>
    <property type="match status" value="1"/>
</dbReference>
<dbReference type="AlphaFoldDB" id="A0A3N4LM02"/>
<dbReference type="Pfam" id="PF13639">
    <property type="entry name" value="zf-RING_2"/>
    <property type="match status" value="1"/>
</dbReference>
<evidence type="ECO:0000256" key="6">
    <source>
        <dbReference type="ARBA" id="ARBA00022989"/>
    </source>
</evidence>
<evidence type="ECO:0000256" key="2">
    <source>
        <dbReference type="ARBA" id="ARBA00022692"/>
    </source>
</evidence>
<evidence type="ECO:0000256" key="4">
    <source>
        <dbReference type="ARBA" id="ARBA00022771"/>
    </source>
</evidence>
<evidence type="ECO:0000256" key="3">
    <source>
        <dbReference type="ARBA" id="ARBA00022723"/>
    </source>
</evidence>